<sequence length="473" mass="50958">MVFDRGHEMAAPNVYYSHTVSQPQRLMAEVRSLRHDLVCRGRWQEADDLVERALRSAVAHANELNGPDLAGLAYLPGGGVLGSRIPDGSFARETVESRSIAIRALSHANRGTDRAEAVRQANLVLSSPGHDDVGSFWAAVVTLIHADELIAAANACHRADNRSVEHRDVLALLRARICAVTGETAKAVSTFRRFLDRGTTPHLTGLATAWLVEALSDLGDHKQALLALHENGFDGAGTNHPERTQLLAARSAAHITAGNFQLGLEDALACGESISSWGVHNPAVAPWRSRAARCALAQGRSGLATVLAQQEYELAHRWGTARTRGVALHALGIARRGTDGVELLLQAESLMAAFPDAPEAARVRYHLGCMLLTQGRWDEAKRFLDAVATAGPQSRSAYAADIMRRMSNGTPMPTLTNQEKSVAKLALAGSTNKEVAHTLHLTSRTVEFHLSNIYRKLGISGRDELGLAGLLID</sequence>
<dbReference type="GO" id="GO:0003677">
    <property type="term" value="F:DNA binding"/>
    <property type="evidence" value="ECO:0007669"/>
    <property type="project" value="UniProtKB-KW"/>
</dbReference>
<dbReference type="OrthoDB" id="3178131at2"/>
<keyword evidence="3" id="KW-0804">Transcription</keyword>
<dbReference type="RefSeq" id="WP_037274655.1">
    <property type="nucleotide sequence ID" value="NZ_QHKI01000011.1"/>
</dbReference>
<name>A0A428ZCD9_KIBAR</name>
<dbReference type="Gene3D" id="1.25.40.10">
    <property type="entry name" value="Tetratricopeptide repeat domain"/>
    <property type="match status" value="2"/>
</dbReference>
<dbReference type="AlphaFoldDB" id="A0A428ZCD9"/>
<dbReference type="PANTHER" id="PTHR44688">
    <property type="entry name" value="DNA-BINDING TRANSCRIPTIONAL ACTIVATOR DEVR_DOSR"/>
    <property type="match status" value="1"/>
</dbReference>
<dbReference type="PRINTS" id="PR00038">
    <property type="entry name" value="HTHLUXR"/>
</dbReference>
<dbReference type="PROSITE" id="PS50043">
    <property type="entry name" value="HTH_LUXR_2"/>
    <property type="match status" value="1"/>
</dbReference>
<dbReference type="Proteomes" id="UP000287547">
    <property type="component" value="Unassembled WGS sequence"/>
</dbReference>
<keyword evidence="1" id="KW-0805">Transcription regulation</keyword>
<gene>
    <name evidence="5" type="ORF">DMH04_15865</name>
</gene>
<dbReference type="PROSITE" id="PS00622">
    <property type="entry name" value="HTH_LUXR_1"/>
    <property type="match status" value="1"/>
</dbReference>
<evidence type="ECO:0000259" key="4">
    <source>
        <dbReference type="PROSITE" id="PS50043"/>
    </source>
</evidence>
<keyword evidence="2" id="KW-0238">DNA-binding</keyword>
<dbReference type="GO" id="GO:0006355">
    <property type="term" value="P:regulation of DNA-templated transcription"/>
    <property type="evidence" value="ECO:0007669"/>
    <property type="project" value="InterPro"/>
</dbReference>
<evidence type="ECO:0000313" key="5">
    <source>
        <dbReference type="EMBL" id="RSM85691.1"/>
    </source>
</evidence>
<feature type="domain" description="HTH luxR-type" evidence="4">
    <location>
        <begin position="408"/>
        <end position="473"/>
    </location>
</feature>
<protein>
    <submittedName>
        <fullName evidence="5">Helix-turn-helix transcriptional regulator</fullName>
    </submittedName>
</protein>
<organism evidence="5 6">
    <name type="scientific">Kibdelosporangium aridum</name>
    <dbReference type="NCBI Taxonomy" id="2030"/>
    <lineage>
        <taxon>Bacteria</taxon>
        <taxon>Bacillati</taxon>
        <taxon>Actinomycetota</taxon>
        <taxon>Actinomycetes</taxon>
        <taxon>Pseudonocardiales</taxon>
        <taxon>Pseudonocardiaceae</taxon>
        <taxon>Kibdelosporangium</taxon>
    </lineage>
</organism>
<dbReference type="SUPFAM" id="SSF46894">
    <property type="entry name" value="C-terminal effector domain of the bipartite response regulators"/>
    <property type="match status" value="1"/>
</dbReference>
<dbReference type="SUPFAM" id="SSF48452">
    <property type="entry name" value="TPR-like"/>
    <property type="match status" value="1"/>
</dbReference>
<reference evidence="5 6" key="1">
    <citation type="submission" date="2018-05" db="EMBL/GenBank/DDBJ databases">
        <title>Evolution of GPA BGCs.</title>
        <authorList>
            <person name="Waglechner N."/>
            <person name="Wright G.D."/>
        </authorList>
    </citation>
    <scope>NUCLEOTIDE SEQUENCE [LARGE SCALE GENOMIC DNA]</scope>
    <source>
        <strain evidence="5 6">A82846</strain>
    </source>
</reference>
<proteinExistence type="predicted"/>
<dbReference type="InterPro" id="IPR011990">
    <property type="entry name" value="TPR-like_helical_dom_sf"/>
</dbReference>
<dbReference type="InterPro" id="IPR016032">
    <property type="entry name" value="Sig_transdc_resp-reg_C-effctor"/>
</dbReference>
<dbReference type="PANTHER" id="PTHR44688:SF16">
    <property type="entry name" value="DNA-BINDING TRANSCRIPTIONAL ACTIVATOR DEVR_DOSR"/>
    <property type="match status" value="1"/>
</dbReference>
<accession>A0A428ZCD9</accession>
<dbReference type="Gene3D" id="1.10.10.10">
    <property type="entry name" value="Winged helix-like DNA-binding domain superfamily/Winged helix DNA-binding domain"/>
    <property type="match status" value="1"/>
</dbReference>
<evidence type="ECO:0000313" key="6">
    <source>
        <dbReference type="Proteomes" id="UP000287547"/>
    </source>
</evidence>
<dbReference type="SMART" id="SM00421">
    <property type="entry name" value="HTH_LUXR"/>
    <property type="match status" value="1"/>
</dbReference>
<dbReference type="InterPro" id="IPR000792">
    <property type="entry name" value="Tscrpt_reg_LuxR_C"/>
</dbReference>
<evidence type="ECO:0000256" key="3">
    <source>
        <dbReference type="ARBA" id="ARBA00023163"/>
    </source>
</evidence>
<dbReference type="Pfam" id="PF00196">
    <property type="entry name" value="GerE"/>
    <property type="match status" value="1"/>
</dbReference>
<dbReference type="CDD" id="cd06170">
    <property type="entry name" value="LuxR_C_like"/>
    <property type="match status" value="1"/>
</dbReference>
<comment type="caution">
    <text evidence="5">The sequence shown here is derived from an EMBL/GenBank/DDBJ whole genome shotgun (WGS) entry which is preliminary data.</text>
</comment>
<evidence type="ECO:0000256" key="1">
    <source>
        <dbReference type="ARBA" id="ARBA00023015"/>
    </source>
</evidence>
<evidence type="ECO:0000256" key="2">
    <source>
        <dbReference type="ARBA" id="ARBA00023125"/>
    </source>
</evidence>
<dbReference type="EMBL" id="QHKI01000011">
    <property type="protein sequence ID" value="RSM85691.1"/>
    <property type="molecule type" value="Genomic_DNA"/>
</dbReference>
<dbReference type="InterPro" id="IPR036388">
    <property type="entry name" value="WH-like_DNA-bd_sf"/>
</dbReference>